<sequence length="130" mass="14940">MLRWITGVLVGISLLGLFFPWFYFNADVDYSNGWRWMAAVPTVLIGIVAGFILLWQKRRSKKINLLTLAALLIIPLSCMYGFFTWHVPTVTGEISFQTSFEHTHFGFYLTMISSLLAVVLYLPTMKQIQQ</sequence>
<proteinExistence type="predicted"/>
<keyword evidence="1" id="KW-0472">Membrane</keyword>
<dbReference type="Proteomes" id="UP001596990">
    <property type="component" value="Unassembled WGS sequence"/>
</dbReference>
<accession>A0ABW3L2M0</accession>
<keyword evidence="1" id="KW-1133">Transmembrane helix</keyword>
<feature type="transmembrane region" description="Helical" evidence="1">
    <location>
        <begin position="105"/>
        <end position="122"/>
    </location>
</feature>
<organism evidence="2 3">
    <name type="scientific">Thalassobacillus hwangdonensis</name>
    <dbReference type="NCBI Taxonomy" id="546108"/>
    <lineage>
        <taxon>Bacteria</taxon>
        <taxon>Bacillati</taxon>
        <taxon>Bacillota</taxon>
        <taxon>Bacilli</taxon>
        <taxon>Bacillales</taxon>
        <taxon>Bacillaceae</taxon>
        <taxon>Thalassobacillus</taxon>
    </lineage>
</organism>
<feature type="transmembrane region" description="Helical" evidence="1">
    <location>
        <begin position="7"/>
        <end position="24"/>
    </location>
</feature>
<name>A0ABW3L2M0_9BACI</name>
<evidence type="ECO:0000256" key="1">
    <source>
        <dbReference type="SAM" id="Phobius"/>
    </source>
</evidence>
<gene>
    <name evidence="2" type="ORF">ACFQ2J_11000</name>
</gene>
<protein>
    <submittedName>
        <fullName evidence="2">Uncharacterized protein</fullName>
    </submittedName>
</protein>
<reference evidence="3" key="1">
    <citation type="journal article" date="2019" name="Int. J. Syst. Evol. Microbiol.">
        <title>The Global Catalogue of Microorganisms (GCM) 10K type strain sequencing project: providing services to taxonomists for standard genome sequencing and annotation.</title>
        <authorList>
            <consortium name="The Broad Institute Genomics Platform"/>
            <consortium name="The Broad Institute Genome Sequencing Center for Infectious Disease"/>
            <person name="Wu L."/>
            <person name="Ma J."/>
        </authorList>
    </citation>
    <scope>NUCLEOTIDE SEQUENCE [LARGE SCALE GENOMIC DNA]</scope>
    <source>
        <strain evidence="3">CCUG 56607</strain>
    </source>
</reference>
<evidence type="ECO:0000313" key="2">
    <source>
        <dbReference type="EMBL" id="MFD1019699.1"/>
    </source>
</evidence>
<comment type="caution">
    <text evidence="2">The sequence shown here is derived from an EMBL/GenBank/DDBJ whole genome shotgun (WGS) entry which is preliminary data.</text>
</comment>
<feature type="transmembrane region" description="Helical" evidence="1">
    <location>
        <begin position="63"/>
        <end position="85"/>
    </location>
</feature>
<dbReference type="EMBL" id="JBHTKL010000005">
    <property type="protein sequence ID" value="MFD1019699.1"/>
    <property type="molecule type" value="Genomic_DNA"/>
</dbReference>
<keyword evidence="3" id="KW-1185">Reference proteome</keyword>
<keyword evidence="1" id="KW-0812">Transmembrane</keyword>
<evidence type="ECO:0000313" key="3">
    <source>
        <dbReference type="Proteomes" id="UP001596990"/>
    </source>
</evidence>
<feature type="transmembrane region" description="Helical" evidence="1">
    <location>
        <begin position="36"/>
        <end position="56"/>
    </location>
</feature>